<accession>A0ABR9AMY7</accession>
<dbReference type="Gene3D" id="3.20.20.140">
    <property type="entry name" value="Metal-dependent hydrolases"/>
    <property type="match status" value="1"/>
</dbReference>
<organism evidence="4 5">
    <name type="scientific">Echinicola arenosa</name>
    <dbReference type="NCBI Taxonomy" id="2774144"/>
    <lineage>
        <taxon>Bacteria</taxon>
        <taxon>Pseudomonadati</taxon>
        <taxon>Bacteroidota</taxon>
        <taxon>Cytophagia</taxon>
        <taxon>Cytophagales</taxon>
        <taxon>Cyclobacteriaceae</taxon>
        <taxon>Echinicola</taxon>
    </lineage>
</organism>
<feature type="region of interest" description="Disordered" evidence="1">
    <location>
        <begin position="96"/>
        <end position="116"/>
    </location>
</feature>
<dbReference type="Pfam" id="PF01979">
    <property type="entry name" value="Amidohydro_1"/>
    <property type="match status" value="1"/>
</dbReference>
<comment type="caution">
    <text evidence="4">The sequence shown here is derived from an EMBL/GenBank/DDBJ whole genome shotgun (WGS) entry which is preliminary data.</text>
</comment>
<name>A0ABR9AMY7_9BACT</name>
<dbReference type="Proteomes" id="UP000647133">
    <property type="component" value="Unassembled WGS sequence"/>
</dbReference>
<dbReference type="SUPFAM" id="SSF51556">
    <property type="entry name" value="Metallo-dependent hydrolases"/>
    <property type="match status" value="1"/>
</dbReference>
<dbReference type="EMBL" id="JACYTQ010000003">
    <property type="protein sequence ID" value="MBD8489260.1"/>
    <property type="molecule type" value="Genomic_DNA"/>
</dbReference>
<reference evidence="4 5" key="1">
    <citation type="submission" date="2020-09" db="EMBL/GenBank/DDBJ databases">
        <title>Echinicola sp. CAU 1574 isolated from sand of Sido Beach.</title>
        <authorList>
            <person name="Kim W."/>
        </authorList>
    </citation>
    <scope>NUCLEOTIDE SEQUENCE [LARGE SCALE GENOMIC DNA]</scope>
    <source>
        <strain evidence="4 5">CAU 1574</strain>
    </source>
</reference>
<evidence type="ECO:0000256" key="2">
    <source>
        <dbReference type="SAM" id="SignalP"/>
    </source>
</evidence>
<feature type="chain" id="PRO_5047013530" evidence="2">
    <location>
        <begin position="18"/>
        <end position="550"/>
    </location>
</feature>
<feature type="domain" description="Amidohydrolase-related" evidence="3">
    <location>
        <begin position="339"/>
        <end position="423"/>
    </location>
</feature>
<dbReference type="SUPFAM" id="SSF51338">
    <property type="entry name" value="Composite domain of metallo-dependent hydrolases"/>
    <property type="match status" value="1"/>
</dbReference>
<protein>
    <submittedName>
        <fullName evidence="4">Amidohydrolase family protein</fullName>
    </submittedName>
</protein>
<keyword evidence="2" id="KW-0732">Signal</keyword>
<feature type="signal peptide" evidence="2">
    <location>
        <begin position="1"/>
        <end position="17"/>
    </location>
</feature>
<dbReference type="PANTHER" id="PTHR43135">
    <property type="entry name" value="ALPHA-D-RIBOSE 1-METHYLPHOSPHONATE 5-TRIPHOSPHATE DIPHOSPHATASE"/>
    <property type="match status" value="1"/>
</dbReference>
<evidence type="ECO:0000256" key="1">
    <source>
        <dbReference type="SAM" id="MobiDB-lite"/>
    </source>
</evidence>
<keyword evidence="5" id="KW-1185">Reference proteome</keyword>
<gene>
    <name evidence="4" type="ORF">IFO69_10935</name>
</gene>
<feature type="compositionally biased region" description="Basic and acidic residues" evidence="1">
    <location>
        <begin position="96"/>
        <end position="105"/>
    </location>
</feature>
<dbReference type="InterPro" id="IPR051781">
    <property type="entry name" value="Metallo-dep_Hydrolase"/>
</dbReference>
<sequence length="550" mass="59864">MYLVLMFCLLFINPAFAQSDHSGQRRITGTYAITNATVFTQPGKSISSATIILKDGLIKAVGNDLNIPIDAQVIKGDSLFVYAGFIDVASEAGVSKPEDVKRSDDMDPSDPSNEVAGITPEREVLQYWDINNGEITNWRKAGFSIAQLVPKGEMLPGQTALVVYGDKESTNILAESTGLYAQFETARGVYPGTILGLMAKWRELYKNAQLKYEHASLFKEKGNGINRPEKDPSLEAFYKVINGQIPVVFEAEDELEIRRVLRLKKELGFDVVITGVKEGSKLAEDIKGADAKIVLSLDLPDDKASKAKMEDATEEAKKAHERVVAAYKEALSEAASFEAAGIPFAFSSKGAKNGDVFKNIQTMIENGLSEEGALAALTTNPANMLGISSYTGTVEKGKLANLVLTTDSLFSKDAKIKYVMADGYLFEYEASKSKKKNENVEDVVGKWNYTSETPGGTSKGTITFAQESGNLKGEILVDDPDGSGQVTRQLENVHYDGKELSYTFSIIVQGQEIVVNTKGTLSGNEFEGNLSIKDMGTFPFTATKEPDFNL</sequence>
<dbReference type="InterPro" id="IPR032466">
    <property type="entry name" value="Metal_Hydrolase"/>
</dbReference>
<evidence type="ECO:0000313" key="5">
    <source>
        <dbReference type="Proteomes" id="UP000647133"/>
    </source>
</evidence>
<evidence type="ECO:0000313" key="4">
    <source>
        <dbReference type="EMBL" id="MBD8489260.1"/>
    </source>
</evidence>
<dbReference type="PANTHER" id="PTHR43135:SF3">
    <property type="entry name" value="ALPHA-D-RIBOSE 1-METHYLPHOSPHONATE 5-TRIPHOSPHATE DIPHOSPHATASE"/>
    <property type="match status" value="1"/>
</dbReference>
<dbReference type="InterPro" id="IPR006680">
    <property type="entry name" value="Amidohydro-rel"/>
</dbReference>
<dbReference type="InterPro" id="IPR011059">
    <property type="entry name" value="Metal-dep_hydrolase_composite"/>
</dbReference>
<proteinExistence type="predicted"/>
<evidence type="ECO:0000259" key="3">
    <source>
        <dbReference type="Pfam" id="PF01979"/>
    </source>
</evidence>